<dbReference type="GO" id="GO:0005737">
    <property type="term" value="C:cytoplasm"/>
    <property type="evidence" value="ECO:0007669"/>
    <property type="project" value="TreeGrafter"/>
</dbReference>
<evidence type="ECO:0000259" key="3">
    <source>
        <dbReference type="SMART" id="SM00474"/>
    </source>
</evidence>
<organism evidence="4 5">
    <name type="scientific">Papaver atlanticum</name>
    <dbReference type="NCBI Taxonomy" id="357466"/>
    <lineage>
        <taxon>Eukaryota</taxon>
        <taxon>Viridiplantae</taxon>
        <taxon>Streptophyta</taxon>
        <taxon>Embryophyta</taxon>
        <taxon>Tracheophyta</taxon>
        <taxon>Spermatophyta</taxon>
        <taxon>Magnoliopsida</taxon>
        <taxon>Ranunculales</taxon>
        <taxon>Papaveraceae</taxon>
        <taxon>Papaveroideae</taxon>
        <taxon>Papaver</taxon>
    </lineage>
</organism>
<dbReference type="AlphaFoldDB" id="A0AAD4XYY5"/>
<gene>
    <name evidence="4" type="ORF">MKW98_010964</name>
</gene>
<dbReference type="PANTHER" id="PTHR13620">
    <property type="entry name" value="3-5 EXONUCLEASE"/>
    <property type="match status" value="1"/>
</dbReference>
<dbReference type="Proteomes" id="UP001202328">
    <property type="component" value="Unassembled WGS sequence"/>
</dbReference>
<comment type="caution">
    <text evidence="4">The sequence shown here is derived from an EMBL/GenBank/DDBJ whole genome shotgun (WGS) entry which is preliminary data.</text>
</comment>
<dbReference type="InterPro" id="IPR002562">
    <property type="entry name" value="3'-5'_exonuclease_dom"/>
</dbReference>
<dbReference type="InterPro" id="IPR051132">
    <property type="entry name" value="3-5_Exonuclease_domain"/>
</dbReference>
<dbReference type="SUPFAM" id="SSF53098">
    <property type="entry name" value="Ribonuclease H-like"/>
    <property type="match status" value="1"/>
</dbReference>
<dbReference type="GO" id="GO:0003676">
    <property type="term" value="F:nucleic acid binding"/>
    <property type="evidence" value="ECO:0007669"/>
    <property type="project" value="InterPro"/>
</dbReference>
<dbReference type="GO" id="GO:0008408">
    <property type="term" value="F:3'-5' exonuclease activity"/>
    <property type="evidence" value="ECO:0007669"/>
    <property type="project" value="InterPro"/>
</dbReference>
<dbReference type="Pfam" id="PF01612">
    <property type="entry name" value="DNA_pol_A_exo1"/>
    <property type="match status" value="1"/>
</dbReference>
<dbReference type="SMART" id="SM00474">
    <property type="entry name" value="35EXOc"/>
    <property type="match status" value="1"/>
</dbReference>
<keyword evidence="2" id="KW-0378">Hydrolase</keyword>
<sequence length="217" mass="24527">MATRVSIRDLPNPFPETEEVYGVTVGNEEIRTVVTKNDSTVESWIEWISNEYDDDYINHPIVGLDVEWKPPFGPHRNPVATLQLCVDRRCLIFQIIHADGVPESLDGFLRDTNYRFVGVGIQSDVDKLGSDYNICVENVFDLRDLAAEKYGRKDLKNAGLMGLAGVVLGRGEIEKPRNVTLSNNWDLYRLTPAQVKYACVDAYVSFKIGEQLLEDDD</sequence>
<dbReference type="FunFam" id="3.30.420.10:FF:000054">
    <property type="entry name" value="Werner Syndrome-like exonuclease"/>
    <property type="match status" value="1"/>
</dbReference>
<protein>
    <recommendedName>
        <fullName evidence="3">3'-5' exonuclease domain-containing protein</fullName>
    </recommendedName>
</protein>
<evidence type="ECO:0000313" key="5">
    <source>
        <dbReference type="Proteomes" id="UP001202328"/>
    </source>
</evidence>
<dbReference type="InterPro" id="IPR012337">
    <property type="entry name" value="RNaseH-like_sf"/>
</dbReference>
<feature type="domain" description="3'-5' exonuclease" evidence="3">
    <location>
        <begin position="32"/>
        <end position="217"/>
    </location>
</feature>
<dbReference type="PANTHER" id="PTHR13620:SF105">
    <property type="entry name" value="OS01G0737700 PROTEIN"/>
    <property type="match status" value="1"/>
</dbReference>
<keyword evidence="5" id="KW-1185">Reference proteome</keyword>
<dbReference type="EMBL" id="JAJJMB010000395">
    <property type="protein sequence ID" value="KAI3962413.1"/>
    <property type="molecule type" value="Genomic_DNA"/>
</dbReference>
<dbReference type="InterPro" id="IPR036397">
    <property type="entry name" value="RNaseH_sf"/>
</dbReference>
<proteinExistence type="predicted"/>
<dbReference type="GO" id="GO:0006139">
    <property type="term" value="P:nucleobase-containing compound metabolic process"/>
    <property type="evidence" value="ECO:0007669"/>
    <property type="project" value="InterPro"/>
</dbReference>
<reference evidence="4" key="1">
    <citation type="submission" date="2022-04" db="EMBL/GenBank/DDBJ databases">
        <title>A functionally conserved STORR gene fusion in Papaver species that diverged 16.8 million years ago.</title>
        <authorList>
            <person name="Catania T."/>
        </authorList>
    </citation>
    <scope>NUCLEOTIDE SEQUENCE</scope>
    <source>
        <strain evidence="4">S-188037</strain>
    </source>
</reference>
<dbReference type="Gene3D" id="3.30.420.10">
    <property type="entry name" value="Ribonuclease H-like superfamily/Ribonuclease H"/>
    <property type="match status" value="1"/>
</dbReference>
<evidence type="ECO:0000256" key="2">
    <source>
        <dbReference type="ARBA" id="ARBA00022801"/>
    </source>
</evidence>
<dbReference type="CDD" id="cd06141">
    <property type="entry name" value="WRN_exo"/>
    <property type="match status" value="1"/>
</dbReference>
<keyword evidence="1" id="KW-0540">Nuclease</keyword>
<evidence type="ECO:0000313" key="4">
    <source>
        <dbReference type="EMBL" id="KAI3962413.1"/>
    </source>
</evidence>
<evidence type="ECO:0000256" key="1">
    <source>
        <dbReference type="ARBA" id="ARBA00022722"/>
    </source>
</evidence>
<dbReference type="GO" id="GO:0005634">
    <property type="term" value="C:nucleus"/>
    <property type="evidence" value="ECO:0007669"/>
    <property type="project" value="TreeGrafter"/>
</dbReference>
<name>A0AAD4XYY5_9MAGN</name>
<accession>A0AAD4XYY5</accession>